<keyword evidence="1" id="KW-0812">Transmembrane</keyword>
<feature type="domain" description="DUF6535" evidence="2">
    <location>
        <begin position="1"/>
        <end position="122"/>
    </location>
</feature>
<keyword evidence="4" id="KW-1185">Reference proteome</keyword>
<organism evidence="3 4">
    <name type="scientific">Armillaria tabescens</name>
    <name type="common">Ringless honey mushroom</name>
    <name type="synonym">Agaricus tabescens</name>
    <dbReference type="NCBI Taxonomy" id="1929756"/>
    <lineage>
        <taxon>Eukaryota</taxon>
        <taxon>Fungi</taxon>
        <taxon>Dikarya</taxon>
        <taxon>Basidiomycota</taxon>
        <taxon>Agaricomycotina</taxon>
        <taxon>Agaricomycetes</taxon>
        <taxon>Agaricomycetidae</taxon>
        <taxon>Agaricales</taxon>
        <taxon>Marasmiineae</taxon>
        <taxon>Physalacriaceae</taxon>
        <taxon>Desarmillaria</taxon>
    </lineage>
</organism>
<gene>
    <name evidence="3" type="ORF">EV420DRAFT_1142361</name>
</gene>
<evidence type="ECO:0000259" key="2">
    <source>
        <dbReference type="Pfam" id="PF20153"/>
    </source>
</evidence>
<keyword evidence="1" id="KW-1133">Transmembrane helix</keyword>
<feature type="transmembrane region" description="Helical" evidence="1">
    <location>
        <begin position="101"/>
        <end position="123"/>
    </location>
</feature>
<protein>
    <recommendedName>
        <fullName evidence="2">DUF6535 domain-containing protein</fullName>
    </recommendedName>
</protein>
<dbReference type="AlphaFoldDB" id="A0AA39NC27"/>
<name>A0AA39NC27_ARMTA</name>
<dbReference type="RefSeq" id="XP_060334338.1">
    <property type="nucleotide sequence ID" value="XM_060466033.1"/>
</dbReference>
<keyword evidence="1" id="KW-0472">Membrane</keyword>
<dbReference type="Pfam" id="PF20153">
    <property type="entry name" value="DUF6535"/>
    <property type="match status" value="1"/>
</dbReference>
<accession>A0AA39NC27</accession>
<proteinExistence type="predicted"/>
<dbReference type="Proteomes" id="UP001175211">
    <property type="component" value="Unassembled WGS sequence"/>
</dbReference>
<sequence length="149" mass="16356">MVEDPRYSVDVLLVFESQRRHNMSMKSADIVEQAGLFSAVVTTFAVQASQNLRLDFVEVSSSPSLLFELVFIQRAVASGASMDSVPESRTTLVAIFDPTGMASWVNGLWFISFSPGLVIAALVKKCQDGFRVLSGRRTFKGSSVRSDRV</sequence>
<evidence type="ECO:0000313" key="4">
    <source>
        <dbReference type="Proteomes" id="UP001175211"/>
    </source>
</evidence>
<evidence type="ECO:0000313" key="3">
    <source>
        <dbReference type="EMBL" id="KAK0462872.1"/>
    </source>
</evidence>
<dbReference type="GeneID" id="85349581"/>
<dbReference type="EMBL" id="JAUEPS010000008">
    <property type="protein sequence ID" value="KAK0462872.1"/>
    <property type="molecule type" value="Genomic_DNA"/>
</dbReference>
<comment type="caution">
    <text evidence="3">The sequence shown here is derived from an EMBL/GenBank/DDBJ whole genome shotgun (WGS) entry which is preliminary data.</text>
</comment>
<dbReference type="InterPro" id="IPR045338">
    <property type="entry name" value="DUF6535"/>
</dbReference>
<evidence type="ECO:0000256" key="1">
    <source>
        <dbReference type="SAM" id="Phobius"/>
    </source>
</evidence>
<reference evidence="3" key="1">
    <citation type="submission" date="2023-06" db="EMBL/GenBank/DDBJ databases">
        <authorList>
            <consortium name="Lawrence Berkeley National Laboratory"/>
            <person name="Ahrendt S."/>
            <person name="Sahu N."/>
            <person name="Indic B."/>
            <person name="Wong-Bajracharya J."/>
            <person name="Merenyi Z."/>
            <person name="Ke H.-M."/>
            <person name="Monk M."/>
            <person name="Kocsube S."/>
            <person name="Drula E."/>
            <person name="Lipzen A."/>
            <person name="Balint B."/>
            <person name="Henrissat B."/>
            <person name="Andreopoulos B."/>
            <person name="Martin F.M."/>
            <person name="Harder C.B."/>
            <person name="Rigling D."/>
            <person name="Ford K.L."/>
            <person name="Foster G.D."/>
            <person name="Pangilinan J."/>
            <person name="Papanicolaou A."/>
            <person name="Barry K."/>
            <person name="LaButti K."/>
            <person name="Viragh M."/>
            <person name="Koriabine M."/>
            <person name="Yan M."/>
            <person name="Riley R."/>
            <person name="Champramary S."/>
            <person name="Plett K.L."/>
            <person name="Tsai I.J."/>
            <person name="Slot J."/>
            <person name="Sipos G."/>
            <person name="Plett J."/>
            <person name="Nagy L.G."/>
            <person name="Grigoriev I.V."/>
        </authorList>
    </citation>
    <scope>NUCLEOTIDE SEQUENCE</scope>
    <source>
        <strain evidence="3">CCBAS 213</strain>
    </source>
</reference>